<dbReference type="FunFam" id="3.40.50.10810:FF:000019">
    <property type="entry name" value="DNA excision repair protein ERCC-6-like 2 isoform X1"/>
    <property type="match status" value="1"/>
</dbReference>
<dbReference type="Pfam" id="PF00176">
    <property type="entry name" value="SNF2-rel_dom"/>
    <property type="match status" value="1"/>
</dbReference>
<feature type="domain" description="Helicase ATP-binding" evidence="5">
    <location>
        <begin position="344"/>
        <end position="548"/>
    </location>
</feature>
<dbReference type="SUPFAM" id="SSF52540">
    <property type="entry name" value="P-loop containing nucleoside triphosphate hydrolases"/>
    <property type="match status" value="1"/>
</dbReference>
<dbReference type="PANTHER" id="PTHR45629">
    <property type="entry name" value="SNF2/RAD54 FAMILY MEMBER"/>
    <property type="match status" value="1"/>
</dbReference>
<dbReference type="PROSITE" id="PS51192">
    <property type="entry name" value="HELICASE_ATP_BIND_1"/>
    <property type="match status" value="1"/>
</dbReference>
<dbReference type="GO" id="GO:0005634">
    <property type="term" value="C:nucleus"/>
    <property type="evidence" value="ECO:0007669"/>
    <property type="project" value="UniProtKB-SubCell"/>
</dbReference>
<dbReference type="GeneID" id="25726584"/>
<keyword evidence="7" id="KW-1185">Reference proteome</keyword>
<evidence type="ECO:0000259" key="5">
    <source>
        <dbReference type="PROSITE" id="PS51192"/>
    </source>
</evidence>
<dbReference type="InterPro" id="IPR038718">
    <property type="entry name" value="SNF2-like_sf"/>
</dbReference>
<dbReference type="Gene3D" id="3.40.50.10810">
    <property type="entry name" value="Tandem AAA-ATPase domain"/>
    <property type="match status" value="1"/>
</dbReference>
<reference evidence="6 7" key="1">
    <citation type="journal article" date="2013" name="BMC Genomics">
        <title>Reconstruction of the lipid metabolism for the microalga Monoraphidium neglectum from its genome sequence reveals characteristics suitable for biofuel production.</title>
        <authorList>
            <person name="Bogen C."/>
            <person name="Al-Dilaimi A."/>
            <person name="Albersmeier A."/>
            <person name="Wichmann J."/>
            <person name="Grundmann M."/>
            <person name="Rupp O."/>
            <person name="Lauersen K.J."/>
            <person name="Blifernez-Klassen O."/>
            <person name="Kalinowski J."/>
            <person name="Goesmann A."/>
            <person name="Mussgnug J.H."/>
            <person name="Kruse O."/>
        </authorList>
    </citation>
    <scope>NUCLEOTIDE SEQUENCE [LARGE SCALE GENOMIC DNA]</scope>
    <source>
        <strain evidence="6 7">SAG 48.87</strain>
    </source>
</reference>
<feature type="region of interest" description="Disordered" evidence="4">
    <location>
        <begin position="1"/>
        <end position="289"/>
    </location>
</feature>
<feature type="region of interest" description="Disordered" evidence="4">
    <location>
        <begin position="382"/>
        <end position="421"/>
    </location>
</feature>
<dbReference type="STRING" id="145388.A0A0D2LMB2"/>
<evidence type="ECO:0000313" key="7">
    <source>
        <dbReference type="Proteomes" id="UP000054498"/>
    </source>
</evidence>
<feature type="compositionally biased region" description="Acidic residues" evidence="4">
    <location>
        <begin position="402"/>
        <end position="415"/>
    </location>
</feature>
<dbReference type="PANTHER" id="PTHR45629:SF7">
    <property type="entry name" value="DNA EXCISION REPAIR PROTEIN ERCC-6-RELATED"/>
    <property type="match status" value="1"/>
</dbReference>
<dbReference type="SMART" id="SM00487">
    <property type="entry name" value="DEXDc"/>
    <property type="match status" value="1"/>
</dbReference>
<dbReference type="Proteomes" id="UP000054498">
    <property type="component" value="Unassembled WGS sequence"/>
</dbReference>
<evidence type="ECO:0000313" key="6">
    <source>
        <dbReference type="EMBL" id="KIZ07479.1"/>
    </source>
</evidence>
<sequence>MSWRRREVRASGLDDEVEPNLPIDEIQKTLETQRLADKPRLLQQQSGLSSLRKRKLPPLPESAAARSGALGSGQSSQPARAPTALSFSEPTLEAGAPAPTVAPGPLGVAGGGVGSTPAFDVLSATQHFKPKFDPRTRAVRRGPDGKPLSEEAARAAEEEERRQEAAEDEERRAAREQEDEEDVPDVGLGDADDLWGADYGVMADGGPQQQQQRKQRKRQQHQKQPVRRRKEEECVGALEGDEDGGAAECGGDGAGAGGDGGVARARKRSRRGGASSSGSGRGAGAVEDEAGAGVRKPVALLGARELGPEVPLELTFPCGRTFKVPGAINKFLRPYQRDGIRFLLRCYCARHGGILADDMGLGKTVQAISFCAALLGKTGGDDDALPLMARPQPQQRPRAGDDAGEESGDDEDEEDEGRRQQPWPILVVCPKSLVTNWQQEFCQWGSFQLFTYYGRGKEAAYQAAASGQAEVLLTTYDQLRLSASRLAALPIHAVLFDEAHKLSNTATKTSMAARGLATKLRFGLSGARTVMPNDFKDIWGLMSLLVPGALNDWATFNSHYAMPIKVGSSKTATAFEQALGHERKVELSQLLKKNYLLRRDKSMKGIVEQLPRKVDQIVFCQLRPSQARAYNRIVQSADVQALLRGWEVCDCNGATEARSRCCYEFVPEDRGGVIWPFLHCCDCDDPKCKNHKPEGCEAYYQEQGYNNTVIKCPWCLIFPVVGKLRDVASHLDLLRPSAEEGQHQEYRKRRRFEYECAVAKLALGEEAEELGGLVAGGHSWLQLTDTQHCGKMVVLLSLLAQWHEQNDKGGFVS</sequence>
<dbReference type="RefSeq" id="XP_013906498.1">
    <property type="nucleotide sequence ID" value="XM_014051044.1"/>
</dbReference>
<dbReference type="InterPro" id="IPR050496">
    <property type="entry name" value="SNF2_RAD54_helicase_repair"/>
</dbReference>
<feature type="compositionally biased region" description="Acidic residues" evidence="4">
    <location>
        <begin position="177"/>
        <end position="195"/>
    </location>
</feature>
<feature type="compositionally biased region" description="Gly residues" evidence="4">
    <location>
        <begin position="247"/>
        <end position="261"/>
    </location>
</feature>
<evidence type="ECO:0000256" key="3">
    <source>
        <dbReference type="ARBA" id="ARBA00023242"/>
    </source>
</evidence>
<dbReference type="AlphaFoldDB" id="A0A0D2LMB2"/>
<feature type="compositionally biased region" description="Low complexity" evidence="4">
    <location>
        <begin position="62"/>
        <end position="79"/>
    </location>
</feature>
<dbReference type="KEGG" id="mng:MNEG_0466"/>
<evidence type="ECO:0000256" key="1">
    <source>
        <dbReference type="ARBA" id="ARBA00004123"/>
    </source>
</evidence>
<gene>
    <name evidence="6" type="ORF">MNEG_0466</name>
</gene>
<dbReference type="OrthoDB" id="543318at2759"/>
<feature type="compositionally biased region" description="Basic and acidic residues" evidence="4">
    <location>
        <begin position="130"/>
        <end position="176"/>
    </location>
</feature>
<dbReference type="Gene3D" id="3.40.50.300">
    <property type="entry name" value="P-loop containing nucleotide triphosphate hydrolases"/>
    <property type="match status" value="1"/>
</dbReference>
<evidence type="ECO:0000256" key="4">
    <source>
        <dbReference type="SAM" id="MobiDB-lite"/>
    </source>
</evidence>
<comment type="subcellular location">
    <subcellularLocation>
        <location evidence="1">Nucleus</location>
    </subcellularLocation>
</comment>
<dbReference type="GO" id="GO:0016787">
    <property type="term" value="F:hydrolase activity"/>
    <property type="evidence" value="ECO:0007669"/>
    <property type="project" value="UniProtKB-KW"/>
</dbReference>
<accession>A0A0D2LMB2</accession>
<protein>
    <submittedName>
        <fullName evidence="6">Putative DNA repair and recombination protein RAD26-like protein</fullName>
    </submittedName>
</protein>
<dbReference type="InterPro" id="IPR000330">
    <property type="entry name" value="SNF2_N"/>
</dbReference>
<dbReference type="InterPro" id="IPR014001">
    <property type="entry name" value="Helicase_ATP-bd"/>
</dbReference>
<organism evidence="6 7">
    <name type="scientific">Monoraphidium neglectum</name>
    <dbReference type="NCBI Taxonomy" id="145388"/>
    <lineage>
        <taxon>Eukaryota</taxon>
        <taxon>Viridiplantae</taxon>
        <taxon>Chlorophyta</taxon>
        <taxon>core chlorophytes</taxon>
        <taxon>Chlorophyceae</taxon>
        <taxon>CS clade</taxon>
        <taxon>Sphaeropleales</taxon>
        <taxon>Selenastraceae</taxon>
        <taxon>Monoraphidium</taxon>
    </lineage>
</organism>
<keyword evidence="2" id="KW-0378">Hydrolase</keyword>
<feature type="compositionally biased region" description="Basic residues" evidence="4">
    <location>
        <begin position="213"/>
        <end position="228"/>
    </location>
</feature>
<keyword evidence="3" id="KW-0539">Nucleus</keyword>
<dbReference type="EMBL" id="KK100257">
    <property type="protein sequence ID" value="KIZ07479.1"/>
    <property type="molecule type" value="Genomic_DNA"/>
</dbReference>
<proteinExistence type="predicted"/>
<feature type="compositionally biased region" description="Low complexity" evidence="4">
    <location>
        <begin position="94"/>
        <end position="106"/>
    </location>
</feature>
<evidence type="ECO:0000256" key="2">
    <source>
        <dbReference type="ARBA" id="ARBA00022801"/>
    </source>
</evidence>
<dbReference type="GO" id="GO:0005524">
    <property type="term" value="F:ATP binding"/>
    <property type="evidence" value="ECO:0007669"/>
    <property type="project" value="InterPro"/>
</dbReference>
<feature type="compositionally biased region" description="Low complexity" evidence="4">
    <location>
        <begin position="41"/>
        <end position="50"/>
    </location>
</feature>
<dbReference type="InterPro" id="IPR027417">
    <property type="entry name" value="P-loop_NTPase"/>
</dbReference>
<name>A0A0D2LMB2_9CHLO</name>